<evidence type="ECO:0000256" key="1">
    <source>
        <dbReference type="SAM" id="MobiDB-lite"/>
    </source>
</evidence>
<dbReference type="Proteomes" id="UP000238348">
    <property type="component" value="Chromosome"/>
</dbReference>
<sequence length="348" mass="38063">MDHDGAPVPGPVGDPGLAPAVRQRDRERPGARVVRLVLLEAQRAAIEVDVLHLEARCLAGARALAAQETPEHAPAERDRGAREKARVLVGVEAGLRLRGAELREEAAGERVRREETAGEDGHRHEPVQELRDVTARGGRHRRERAHDALRVVEREGRDGDAAGDRVDVTVEAVDVLLHAALWLDVVGDELLALLGLLLGQLRVAREALAVVVTDEDADVEPVSGVAEERSRGPAGHGAPLLPRFAAALTPAAAYRRDRWREADLLRHRRVAAVVTSASFALFRLLLRSARVDSRSGSRFQRWQSRCAAVPTRQTSRQTPRGATSLRPRRIRRSTHPAAPSPARLPSWP</sequence>
<organism evidence="2 3">
    <name type="scientific">Sorangium cellulosum</name>
    <name type="common">Polyangium cellulosum</name>
    <dbReference type="NCBI Taxonomy" id="56"/>
    <lineage>
        <taxon>Bacteria</taxon>
        <taxon>Pseudomonadati</taxon>
        <taxon>Myxococcota</taxon>
        <taxon>Polyangia</taxon>
        <taxon>Polyangiales</taxon>
        <taxon>Polyangiaceae</taxon>
        <taxon>Sorangium</taxon>
    </lineage>
</organism>
<accession>A0A2L0F2T5</accession>
<feature type="region of interest" description="Disordered" evidence="1">
    <location>
        <begin position="306"/>
        <end position="348"/>
    </location>
</feature>
<dbReference type="EMBL" id="CP012673">
    <property type="protein sequence ID" value="AUX45885.1"/>
    <property type="molecule type" value="Genomic_DNA"/>
</dbReference>
<gene>
    <name evidence="2" type="ORF">SOCE26_073820</name>
</gene>
<protein>
    <submittedName>
        <fullName evidence="2">Uncharacterized protein</fullName>
    </submittedName>
</protein>
<evidence type="ECO:0000313" key="3">
    <source>
        <dbReference type="Proteomes" id="UP000238348"/>
    </source>
</evidence>
<name>A0A2L0F2T5_SORCE</name>
<feature type="region of interest" description="Disordered" evidence="1">
    <location>
        <begin position="1"/>
        <end position="25"/>
    </location>
</feature>
<proteinExistence type="predicted"/>
<feature type="compositionally biased region" description="Polar residues" evidence="1">
    <location>
        <begin position="311"/>
        <end position="321"/>
    </location>
</feature>
<reference evidence="2 3" key="1">
    <citation type="submission" date="2015-09" db="EMBL/GenBank/DDBJ databases">
        <title>Sorangium comparison.</title>
        <authorList>
            <person name="Zaburannyi N."/>
            <person name="Bunk B."/>
            <person name="Overmann J."/>
            <person name="Mueller R."/>
        </authorList>
    </citation>
    <scope>NUCLEOTIDE SEQUENCE [LARGE SCALE GENOMIC DNA]</scope>
    <source>
        <strain evidence="2 3">So ce26</strain>
    </source>
</reference>
<dbReference type="AlphaFoldDB" id="A0A2L0F2T5"/>
<evidence type="ECO:0000313" key="2">
    <source>
        <dbReference type="EMBL" id="AUX45885.1"/>
    </source>
</evidence>